<feature type="domain" description="Reverse transcriptase" evidence="2">
    <location>
        <begin position="1"/>
        <end position="156"/>
    </location>
</feature>
<dbReference type="Proteomes" id="UP001633002">
    <property type="component" value="Unassembled WGS sequence"/>
</dbReference>
<feature type="compositionally biased region" description="Basic and acidic residues" evidence="1">
    <location>
        <begin position="739"/>
        <end position="748"/>
    </location>
</feature>
<feature type="compositionally biased region" description="Polar residues" evidence="1">
    <location>
        <begin position="691"/>
        <end position="707"/>
    </location>
</feature>
<feature type="region of interest" description="Disordered" evidence="1">
    <location>
        <begin position="654"/>
        <end position="756"/>
    </location>
</feature>
<name>A0ABD3I5E7_9MARC</name>
<accession>A0ABD3I5E7</accession>
<dbReference type="PANTHER" id="PTHR33116">
    <property type="entry name" value="REVERSE TRANSCRIPTASE ZINC-BINDING DOMAIN-CONTAINING PROTEIN-RELATED-RELATED"/>
    <property type="match status" value="1"/>
</dbReference>
<evidence type="ECO:0000313" key="4">
    <source>
        <dbReference type="Proteomes" id="UP001633002"/>
    </source>
</evidence>
<dbReference type="EMBL" id="JBJQOH010000002">
    <property type="protein sequence ID" value="KAL3697595.1"/>
    <property type="molecule type" value="Genomic_DNA"/>
</dbReference>
<proteinExistence type="predicted"/>
<evidence type="ECO:0000256" key="1">
    <source>
        <dbReference type="SAM" id="MobiDB-lite"/>
    </source>
</evidence>
<dbReference type="PROSITE" id="PS50878">
    <property type="entry name" value="RT_POL"/>
    <property type="match status" value="1"/>
</dbReference>
<protein>
    <recommendedName>
        <fullName evidence="2">Reverse transcriptase domain-containing protein</fullName>
    </recommendedName>
</protein>
<comment type="caution">
    <text evidence="3">The sequence shown here is derived from an EMBL/GenBank/DDBJ whole genome shotgun (WGS) entry which is preliminary data.</text>
</comment>
<organism evidence="3 4">
    <name type="scientific">Riccia sorocarpa</name>
    <dbReference type="NCBI Taxonomy" id="122646"/>
    <lineage>
        <taxon>Eukaryota</taxon>
        <taxon>Viridiplantae</taxon>
        <taxon>Streptophyta</taxon>
        <taxon>Embryophyta</taxon>
        <taxon>Marchantiophyta</taxon>
        <taxon>Marchantiopsida</taxon>
        <taxon>Marchantiidae</taxon>
        <taxon>Marchantiales</taxon>
        <taxon>Ricciaceae</taxon>
        <taxon>Riccia</taxon>
    </lineage>
</organism>
<keyword evidence="4" id="KW-1185">Reference proteome</keyword>
<sequence>MAHGIIKRLQGLVTGGAAQVHVNGQFTKRFEVTRGVRQGCPVAPLLFAMVTQPLMRLFREEETRGRLLGVNYGGQSTLLHQIYADDTGVNLTMAEGQFNRLREIIQVFEEISGAKLNLSKSLIMPIHPSVPPDWITTTGCDIAGPGRNFLYLGVSTSSPVNETQIVKAITKKLLNRLKHWSNRLLSWPARIILLKQVLAATPLYQLLSVGMEAKGIESLEVLCRQFLWGWAEQEQPKAAMVAWERTAGTDGGLGWTPLQIKARALQVKNMIKIMQSSSAEWTRLAESLILRTLRQGRYQCERRQWRISEALLLSNINKILGSRTLTRMWTAWSAVRRRIGWDDRCRELPEHLTLEQGMQLKHWSDREHALSGYKITGLLRKAGIHNLKEGAELIRSNRSWLSVLVQMGLFPEESERVQIENLEEWTRSKTLVSKELHEVGGWQWKNDGRPVKWDLSTKEWTERLGTRKEFSEYLNGKWGSNNTVEQWRGRWTKLWTADIHHRWKAWTWRFLQRGYFTASRGKGWSEEMQRCPKCRTGRETLEHTFWECRHIAGRILDLKNCGAIPSEVNSLLQWIDYALLHSRQDSSFLWIFGVFINTTWRERNDMRFRGQKNTRPLRALLRQASLEIEAFPIPTISDRAFQVTRTAKERVTGWALTSSNRDTQQGRRSVGEYLSPSEQQPEEFPTESTDRYSTTTGRARSDGPTQDHNSDERVSSTKGTSKRWRFRQGPDAASSPRKGAPEEHEHRGQVRKVTTSYVARNDLSKMTRGTWTLNTDYSHLSLKQPSHAWA</sequence>
<reference evidence="3 4" key="1">
    <citation type="submission" date="2024-09" db="EMBL/GenBank/DDBJ databases">
        <title>Chromosome-scale assembly of Riccia sorocarpa.</title>
        <authorList>
            <person name="Paukszto L."/>
        </authorList>
    </citation>
    <scope>NUCLEOTIDE SEQUENCE [LARGE SCALE GENOMIC DNA]</scope>
    <source>
        <strain evidence="3">LP-2024</strain>
        <tissue evidence="3">Aerial parts of the thallus</tissue>
    </source>
</reference>
<evidence type="ECO:0000313" key="3">
    <source>
        <dbReference type="EMBL" id="KAL3697595.1"/>
    </source>
</evidence>
<gene>
    <name evidence="3" type="ORF">R1sor_011671</name>
</gene>
<dbReference type="PANTHER" id="PTHR33116:SF86">
    <property type="entry name" value="REVERSE TRANSCRIPTASE DOMAIN-CONTAINING PROTEIN"/>
    <property type="match status" value="1"/>
</dbReference>
<feature type="compositionally biased region" description="Polar residues" evidence="1">
    <location>
        <begin position="655"/>
        <end position="667"/>
    </location>
</feature>
<evidence type="ECO:0000259" key="2">
    <source>
        <dbReference type="PROSITE" id="PS50878"/>
    </source>
</evidence>
<dbReference type="Pfam" id="PF00078">
    <property type="entry name" value="RVT_1"/>
    <property type="match status" value="1"/>
</dbReference>
<dbReference type="AlphaFoldDB" id="A0ABD3I5E7"/>
<dbReference type="InterPro" id="IPR000477">
    <property type="entry name" value="RT_dom"/>
</dbReference>